<evidence type="ECO:0000313" key="5">
    <source>
        <dbReference type="Proteomes" id="UP000054851"/>
    </source>
</evidence>
<feature type="domain" description="Peptidase M20 dimerisation" evidence="3">
    <location>
        <begin position="190"/>
        <end position="284"/>
    </location>
</feature>
<feature type="binding site" evidence="2">
    <location>
        <position position="141"/>
    </location>
    <ligand>
        <name>Mn(2+)</name>
        <dbReference type="ChEBI" id="CHEBI:29035"/>
        <label>2</label>
    </ligand>
</feature>
<dbReference type="InterPro" id="IPR017439">
    <property type="entry name" value="Amidohydrolase"/>
</dbReference>
<dbReference type="SUPFAM" id="SSF55031">
    <property type="entry name" value="Bacterial exopeptidase dimerisation domain"/>
    <property type="match status" value="1"/>
</dbReference>
<dbReference type="Proteomes" id="UP000054851">
    <property type="component" value="Unassembled WGS sequence"/>
</dbReference>
<dbReference type="CDD" id="cd05666">
    <property type="entry name" value="M20_Acy1-like"/>
    <property type="match status" value="1"/>
</dbReference>
<feature type="binding site" evidence="2">
    <location>
        <position position="106"/>
    </location>
    <ligand>
        <name>Mn(2+)</name>
        <dbReference type="ChEBI" id="CHEBI:29035"/>
        <label>2</label>
    </ligand>
</feature>
<feature type="binding site" evidence="2">
    <location>
        <position position="367"/>
    </location>
    <ligand>
        <name>Mn(2+)</name>
        <dbReference type="ChEBI" id="CHEBI:29035"/>
        <label>2</label>
    </ligand>
</feature>
<sequence>MFLDKEPTLNLNRLVAFRRDLHMHPELRYEENRTAEKIVDFLAALNIPVVGGLGMTGMVASIHGRGRSGADPGPAVGIRADMDALPMQERNRFGHASKHDGRMHACGHDGHTTMLLGAAELLAGNRDFDGTVHLIFQPAEEGGAGARAMMDDGLFDKFPCQAVFALHNWPALAQGKMGVRVGPIMAAARMFEIIVRGKGGHAALPHTTIDPIPVACFIVAQLQTLVSRGTDPLDSAVLTVGRIDSGTSPNIVPDEARILGTCRTLTQESQQFLIDGLHRISSHVAEAHFATAEVVMRSGGYPSTTNHRNEAMFMGDVMREMVGDDNAHTDVLPAMTAEDFGFMLEDVPGAYGWIGNGTDNQPGVGLHNPGYDFNDHNLDLGARFWDRLARRWFESRAQR</sequence>
<comment type="caution">
    <text evidence="4">The sequence shown here is derived from an EMBL/GenBank/DDBJ whole genome shotgun (WGS) entry which is preliminary data.</text>
</comment>
<dbReference type="InterPro" id="IPR002933">
    <property type="entry name" value="Peptidase_M20"/>
</dbReference>
<dbReference type="PANTHER" id="PTHR11014:SF63">
    <property type="entry name" value="METALLOPEPTIDASE, PUTATIVE (AFU_ORTHOLOGUE AFUA_6G09600)-RELATED"/>
    <property type="match status" value="1"/>
</dbReference>
<dbReference type="Gene3D" id="3.30.70.360">
    <property type="match status" value="1"/>
</dbReference>
<name>A0A158DB76_9BURK</name>
<dbReference type="Pfam" id="PF07687">
    <property type="entry name" value="M20_dimer"/>
    <property type="match status" value="1"/>
</dbReference>
<dbReference type="Pfam" id="PF01546">
    <property type="entry name" value="Peptidase_M20"/>
    <property type="match status" value="1"/>
</dbReference>
<reference evidence="4" key="1">
    <citation type="submission" date="2016-01" db="EMBL/GenBank/DDBJ databases">
        <authorList>
            <person name="Peeters C."/>
        </authorList>
    </citation>
    <scope>NUCLEOTIDE SEQUENCE</scope>
    <source>
        <strain evidence="4">LMG 29322</strain>
    </source>
</reference>
<dbReference type="PANTHER" id="PTHR11014">
    <property type="entry name" value="PEPTIDASE M20 FAMILY MEMBER"/>
    <property type="match status" value="1"/>
</dbReference>
<evidence type="ECO:0000256" key="1">
    <source>
        <dbReference type="ARBA" id="ARBA00022801"/>
    </source>
</evidence>
<dbReference type="InterPro" id="IPR036264">
    <property type="entry name" value="Bact_exopeptidase_dim_dom"/>
</dbReference>
<dbReference type="RefSeq" id="WP_061171765.1">
    <property type="nucleotide sequence ID" value="NZ_FCOA02000039.1"/>
</dbReference>
<dbReference type="SUPFAM" id="SSF53187">
    <property type="entry name" value="Zn-dependent exopeptidases"/>
    <property type="match status" value="1"/>
</dbReference>
<evidence type="ECO:0000259" key="3">
    <source>
        <dbReference type="Pfam" id="PF07687"/>
    </source>
</evidence>
<keyword evidence="2" id="KW-0479">Metal-binding</keyword>
<dbReference type="FunFam" id="3.30.70.360:FF:000001">
    <property type="entry name" value="N-acetyldiaminopimelate deacetylase"/>
    <property type="match status" value="1"/>
</dbReference>
<keyword evidence="5" id="KW-1185">Reference proteome</keyword>
<accession>A0A158DB76</accession>
<protein>
    <submittedName>
        <fullName evidence="4">Amidohydrolase</fullName>
    </submittedName>
</protein>
<gene>
    <name evidence="4" type="ORF">AWB79_06751</name>
</gene>
<dbReference type="GO" id="GO:0046872">
    <property type="term" value="F:metal ion binding"/>
    <property type="evidence" value="ECO:0007669"/>
    <property type="project" value="UniProtKB-KW"/>
</dbReference>
<dbReference type="EMBL" id="FCOA02000039">
    <property type="protein sequence ID" value="SAK91934.1"/>
    <property type="molecule type" value="Genomic_DNA"/>
</dbReference>
<dbReference type="PIRSF" id="PIRSF005962">
    <property type="entry name" value="Pept_M20D_amidohydro"/>
    <property type="match status" value="1"/>
</dbReference>
<feature type="binding site" evidence="2">
    <location>
        <position position="108"/>
    </location>
    <ligand>
        <name>Mn(2+)</name>
        <dbReference type="ChEBI" id="CHEBI:29035"/>
        <label>2</label>
    </ligand>
</feature>
<organism evidence="4 5">
    <name type="scientific">Caballeronia hypogeia</name>
    <dbReference type="NCBI Taxonomy" id="1777140"/>
    <lineage>
        <taxon>Bacteria</taxon>
        <taxon>Pseudomonadati</taxon>
        <taxon>Pseudomonadota</taxon>
        <taxon>Betaproteobacteria</taxon>
        <taxon>Burkholderiales</taxon>
        <taxon>Burkholderiaceae</taxon>
        <taxon>Caballeronia</taxon>
    </lineage>
</organism>
<dbReference type="NCBIfam" id="TIGR01891">
    <property type="entry name" value="amidohydrolases"/>
    <property type="match status" value="1"/>
</dbReference>
<keyword evidence="1" id="KW-0378">Hydrolase</keyword>
<dbReference type="InterPro" id="IPR011650">
    <property type="entry name" value="Peptidase_M20_dimer"/>
</dbReference>
<dbReference type="STRING" id="1777140.AWB79_06751"/>
<evidence type="ECO:0000256" key="2">
    <source>
        <dbReference type="PIRSR" id="PIRSR005962-1"/>
    </source>
</evidence>
<dbReference type="AlphaFoldDB" id="A0A158DB76"/>
<proteinExistence type="predicted"/>
<dbReference type="GO" id="GO:0050118">
    <property type="term" value="F:N-acetyldiaminopimelate deacetylase activity"/>
    <property type="evidence" value="ECO:0007669"/>
    <property type="project" value="UniProtKB-ARBA"/>
</dbReference>
<feature type="binding site" evidence="2">
    <location>
        <position position="167"/>
    </location>
    <ligand>
        <name>Mn(2+)</name>
        <dbReference type="ChEBI" id="CHEBI:29035"/>
        <label>2</label>
    </ligand>
</feature>
<dbReference type="Gene3D" id="3.40.630.10">
    <property type="entry name" value="Zn peptidases"/>
    <property type="match status" value="1"/>
</dbReference>
<keyword evidence="2" id="KW-0464">Manganese</keyword>
<dbReference type="OrthoDB" id="8875216at2"/>
<comment type="cofactor">
    <cofactor evidence="2">
        <name>Mn(2+)</name>
        <dbReference type="ChEBI" id="CHEBI:29035"/>
    </cofactor>
    <text evidence="2">The Mn(2+) ion enhances activity.</text>
</comment>
<evidence type="ECO:0000313" key="4">
    <source>
        <dbReference type="EMBL" id="SAK91934.1"/>
    </source>
</evidence>
<dbReference type="GO" id="GO:0019877">
    <property type="term" value="P:diaminopimelate biosynthetic process"/>
    <property type="evidence" value="ECO:0007669"/>
    <property type="project" value="UniProtKB-ARBA"/>
</dbReference>